<dbReference type="KEGG" id="ehx:EMIHUDRAFT_203120"/>
<dbReference type="PaxDb" id="2903-EOD31042"/>
<dbReference type="EnsemblProtists" id="EOD31042">
    <property type="protein sequence ID" value="EOD31042"/>
    <property type="gene ID" value="EMIHUDRAFT_203120"/>
</dbReference>
<dbReference type="GeneID" id="17276315"/>
<dbReference type="Proteomes" id="UP000013827">
    <property type="component" value="Unassembled WGS sequence"/>
</dbReference>
<evidence type="ECO:0000256" key="1">
    <source>
        <dbReference type="SAM" id="MobiDB-lite"/>
    </source>
</evidence>
<feature type="compositionally biased region" description="Pro residues" evidence="1">
    <location>
        <begin position="35"/>
        <end position="50"/>
    </location>
</feature>
<evidence type="ECO:0000313" key="3">
    <source>
        <dbReference type="Proteomes" id="UP000013827"/>
    </source>
</evidence>
<proteinExistence type="predicted"/>
<evidence type="ECO:0000313" key="2">
    <source>
        <dbReference type="EnsemblProtists" id="EOD31042"/>
    </source>
</evidence>
<dbReference type="SUPFAM" id="SSF56300">
    <property type="entry name" value="Metallo-dependent phosphatases"/>
    <property type="match status" value="1"/>
</dbReference>
<protein>
    <submittedName>
        <fullName evidence="2">Uncharacterized protein</fullName>
    </submittedName>
</protein>
<dbReference type="RefSeq" id="XP_005783471.1">
    <property type="nucleotide sequence ID" value="XM_005783414.1"/>
</dbReference>
<keyword evidence="3" id="KW-1185">Reference proteome</keyword>
<reference evidence="2" key="2">
    <citation type="submission" date="2024-10" db="UniProtKB">
        <authorList>
            <consortium name="EnsemblProtists"/>
        </authorList>
    </citation>
    <scope>IDENTIFICATION</scope>
</reference>
<dbReference type="HOGENOM" id="CLU_1306872_0_0_1"/>
<organism evidence="2 3">
    <name type="scientific">Emiliania huxleyi (strain CCMP1516)</name>
    <dbReference type="NCBI Taxonomy" id="280463"/>
    <lineage>
        <taxon>Eukaryota</taxon>
        <taxon>Haptista</taxon>
        <taxon>Haptophyta</taxon>
        <taxon>Prymnesiophyceae</taxon>
        <taxon>Isochrysidales</taxon>
        <taxon>Noelaerhabdaceae</taxon>
        <taxon>Emiliania</taxon>
    </lineage>
</organism>
<accession>A0A0D3K5K7</accession>
<reference evidence="3" key="1">
    <citation type="journal article" date="2013" name="Nature">
        <title>Pan genome of the phytoplankton Emiliania underpins its global distribution.</title>
        <authorList>
            <person name="Read B.A."/>
            <person name="Kegel J."/>
            <person name="Klute M.J."/>
            <person name="Kuo A."/>
            <person name="Lefebvre S.C."/>
            <person name="Maumus F."/>
            <person name="Mayer C."/>
            <person name="Miller J."/>
            <person name="Monier A."/>
            <person name="Salamov A."/>
            <person name="Young J."/>
            <person name="Aguilar M."/>
            <person name="Claverie J.M."/>
            <person name="Frickenhaus S."/>
            <person name="Gonzalez K."/>
            <person name="Herman E.K."/>
            <person name="Lin Y.C."/>
            <person name="Napier J."/>
            <person name="Ogata H."/>
            <person name="Sarno A.F."/>
            <person name="Shmutz J."/>
            <person name="Schroeder D."/>
            <person name="de Vargas C."/>
            <person name="Verret F."/>
            <person name="von Dassow P."/>
            <person name="Valentin K."/>
            <person name="Van de Peer Y."/>
            <person name="Wheeler G."/>
            <person name="Dacks J.B."/>
            <person name="Delwiche C.F."/>
            <person name="Dyhrman S.T."/>
            <person name="Glockner G."/>
            <person name="John U."/>
            <person name="Richards T."/>
            <person name="Worden A.Z."/>
            <person name="Zhang X."/>
            <person name="Grigoriev I.V."/>
            <person name="Allen A.E."/>
            <person name="Bidle K."/>
            <person name="Borodovsky M."/>
            <person name="Bowler C."/>
            <person name="Brownlee C."/>
            <person name="Cock J.M."/>
            <person name="Elias M."/>
            <person name="Gladyshev V.N."/>
            <person name="Groth M."/>
            <person name="Guda C."/>
            <person name="Hadaegh A."/>
            <person name="Iglesias-Rodriguez M.D."/>
            <person name="Jenkins J."/>
            <person name="Jones B.M."/>
            <person name="Lawson T."/>
            <person name="Leese F."/>
            <person name="Lindquist E."/>
            <person name="Lobanov A."/>
            <person name="Lomsadze A."/>
            <person name="Malik S.B."/>
            <person name="Marsh M.E."/>
            <person name="Mackinder L."/>
            <person name="Mock T."/>
            <person name="Mueller-Roeber B."/>
            <person name="Pagarete A."/>
            <person name="Parker M."/>
            <person name="Probert I."/>
            <person name="Quesneville H."/>
            <person name="Raines C."/>
            <person name="Rensing S.A."/>
            <person name="Riano-Pachon D.M."/>
            <person name="Richier S."/>
            <person name="Rokitta S."/>
            <person name="Shiraiwa Y."/>
            <person name="Soanes D.M."/>
            <person name="van der Giezen M."/>
            <person name="Wahlund T.M."/>
            <person name="Williams B."/>
            <person name="Wilson W."/>
            <person name="Wolfe G."/>
            <person name="Wurch L.L."/>
        </authorList>
    </citation>
    <scope>NUCLEOTIDE SEQUENCE</scope>
</reference>
<sequence length="211" mass="23231">MRGQPGELDSYRGEGGTVYPFYTANEQSFDDDDTPPPTPMWSNLPPPAPPETASRWKAVRKQISVAGRFWSAGQDRAEEAAVSALSELLQGLVAQGALSLERRLVEHRDTPPGAVWPHGWPPRYTQRRHLATVFSASNYAGKTLNKGAYALLGATGSRLSDPALRLRFVSFDAEELPRLRVSQRRHQLVASAVLAQRDELLAAYQAADCHP</sequence>
<feature type="region of interest" description="Disordered" evidence="1">
    <location>
        <begin position="23"/>
        <end position="52"/>
    </location>
</feature>
<name>A0A0D3K5K7_EMIH1</name>
<dbReference type="InterPro" id="IPR029052">
    <property type="entry name" value="Metallo-depent_PP-like"/>
</dbReference>
<dbReference type="AlphaFoldDB" id="A0A0D3K5K7"/>